<dbReference type="InterPro" id="IPR001119">
    <property type="entry name" value="SLH_dom"/>
</dbReference>
<evidence type="ECO:0000259" key="2">
    <source>
        <dbReference type="PROSITE" id="PS51272"/>
    </source>
</evidence>
<reference evidence="3 4" key="1">
    <citation type="submission" date="2020-04" db="EMBL/GenBank/DDBJ databases">
        <title>Paenibacillus algicola sp. nov., a novel marine bacterium producing alginate lyase.</title>
        <authorList>
            <person name="Huang H."/>
        </authorList>
    </citation>
    <scope>NUCLEOTIDE SEQUENCE [LARGE SCALE GENOMIC DNA]</scope>
    <source>
        <strain evidence="3 4">L7-75</strain>
    </source>
</reference>
<feature type="domain" description="SLH" evidence="2">
    <location>
        <begin position="1464"/>
        <end position="1520"/>
    </location>
</feature>
<dbReference type="EMBL" id="JABBPN010000007">
    <property type="protein sequence ID" value="NMO96000.1"/>
    <property type="molecule type" value="Genomic_DNA"/>
</dbReference>
<dbReference type="Gene3D" id="2.60.120.260">
    <property type="entry name" value="Galactose-binding domain-like"/>
    <property type="match status" value="2"/>
</dbReference>
<accession>A0A848M731</accession>
<dbReference type="PROSITE" id="PS51272">
    <property type="entry name" value="SLH"/>
    <property type="match status" value="3"/>
</dbReference>
<dbReference type="PANTHER" id="PTHR43308">
    <property type="entry name" value="OUTER MEMBRANE PROTEIN ALPHA-RELATED"/>
    <property type="match status" value="1"/>
</dbReference>
<keyword evidence="4" id="KW-1185">Reference proteome</keyword>
<dbReference type="SUPFAM" id="SSF101898">
    <property type="entry name" value="NHL repeat"/>
    <property type="match status" value="1"/>
</dbReference>
<feature type="compositionally biased region" description="Pro residues" evidence="1">
    <location>
        <begin position="1123"/>
        <end position="1134"/>
    </location>
</feature>
<name>A0A848M731_PAELE</name>
<dbReference type="Proteomes" id="UP000565468">
    <property type="component" value="Unassembled WGS sequence"/>
</dbReference>
<organism evidence="3 4">
    <name type="scientific">Paenibacillus lemnae</name>
    <dbReference type="NCBI Taxonomy" id="1330551"/>
    <lineage>
        <taxon>Bacteria</taxon>
        <taxon>Bacillati</taxon>
        <taxon>Bacillota</taxon>
        <taxon>Bacilli</taxon>
        <taxon>Bacillales</taxon>
        <taxon>Paenibacillaceae</taxon>
        <taxon>Paenibacillus</taxon>
    </lineage>
</organism>
<dbReference type="Gene3D" id="2.60.40.1080">
    <property type="match status" value="1"/>
</dbReference>
<evidence type="ECO:0000256" key="1">
    <source>
        <dbReference type="SAM" id="MobiDB-lite"/>
    </source>
</evidence>
<dbReference type="SUPFAM" id="SSF75011">
    <property type="entry name" value="3-carboxy-cis,cis-mucoante lactonizing enzyme"/>
    <property type="match status" value="1"/>
</dbReference>
<proteinExistence type="predicted"/>
<dbReference type="RefSeq" id="WP_169504791.1">
    <property type="nucleotide sequence ID" value="NZ_JABBPN010000007.1"/>
</dbReference>
<dbReference type="Pfam" id="PF00395">
    <property type="entry name" value="SLH"/>
    <property type="match status" value="3"/>
</dbReference>
<comment type="caution">
    <text evidence="3">The sequence shown here is derived from an EMBL/GenBank/DDBJ whole genome shotgun (WGS) entry which is preliminary data.</text>
</comment>
<evidence type="ECO:0000313" key="4">
    <source>
        <dbReference type="Proteomes" id="UP000565468"/>
    </source>
</evidence>
<dbReference type="InterPro" id="IPR015943">
    <property type="entry name" value="WD40/YVTN_repeat-like_dom_sf"/>
</dbReference>
<dbReference type="PANTHER" id="PTHR43308:SF5">
    <property type="entry name" value="S-LAYER PROTEIN _ PEPTIDOGLYCAN ENDO-BETA-N-ACETYLGLUCOSAMINIDASE"/>
    <property type="match status" value="1"/>
</dbReference>
<dbReference type="Gene3D" id="2.130.10.10">
    <property type="entry name" value="YVTN repeat-like/Quinoprotein amine dehydrogenase"/>
    <property type="match status" value="1"/>
</dbReference>
<dbReference type="InterPro" id="IPR051465">
    <property type="entry name" value="Cell_Envelope_Struct_Comp"/>
</dbReference>
<feature type="region of interest" description="Disordered" evidence="1">
    <location>
        <begin position="1112"/>
        <end position="1169"/>
    </location>
</feature>
<protein>
    <recommendedName>
        <fullName evidence="2">SLH domain-containing protein</fullName>
    </recommendedName>
</protein>
<sequence>MRRTSFSKAVSVMIITALLLTMAPWPFQGGQIYGDAQSQIVPINIVNGDFEGEIVNGRPEGWKYWSGGTASGMSVSESVYQSGNRSIALNVDKKNVGAESTPFAVQEGEILNVTASVYVDEFSTTNANGGVEMWVRYFKSDQIVESNRILKDTRFKIPADEVVTGQWTQLGGDTLPVPAEAKYAIVFLYVHKDNIFSGYYDDIQAVKYVTNEEEEGSPLNAGFEQPVIGGNIQGWTVSPNPANENAGAVISQEQAAGGSSSSLKITDNNNSRAVTAYSDYMDVAAGKTYAASTDLYIAEGSGRIYIKFYDTANREVGSISQGAESPLGEWNRVRVEGKAPEGAVKARILLYSGLTSVNVEAYYDNVVFEEATVLTMPTEFGQPVSLGDATVVAKTNGGAIGSGEIYFGASGAPAQFYVLDAVTGSVKFTAPIPTTDVIWAVTVGSDGNAYLAGTKTGIMYRYNRAEQKLESLGENPSNKWIWDLDASSDGKIYGSTYPDSKAFVYDIETGEYFDYGTLKPGQEYVRGSGVTDKYFYAGITTIGHLIRIDRETGEKVEIKTPITGIRAGISSIVVYDKKMYLTHGTSLLIMNEEDDKTEYSTVKRLLYEDDDASDGKISPPSPYNSELMYYRNQHTSELWTYNRETNETAPVMPKVSLPDKQLITMNWVELTEGPDAGRQVLSILNNEVDHMVFDPQTHTLDINQPDVEKSGIEINSMELGPDGKFYMGGYQGAMSIYDNNKGYFERQEKEPHQISSTGFLNNKVYFGLYGGAVIWRYDLSQPYNLGVNPGFFHDIPNMQSRTMTFTSGDDHLFVGSVADYGQLAGALTVYNEPADQWNTYQDVVKNQSVIGLAYKEGKVYGGTSIWGGLGIDITETEAKLFEWDVASATKTAELIPNVPGFSPKMIGELSIGPDGNLYGIMWGESPQSSNSSALFVMDPETKEVLRYEILTTGQKASDWRPFFLYWGPDGLLYTTIGRQLIVFDPETLAYNKLIDADVHVMALGPDGSVYYKNGAQLMRLPVRMTGASISPESASVEVGKSIELPVTLQLMNGLTGNADGTEITYHVSDPLMASIEDGVLQGLKEGTVSIYASVVQDSAVVSTDPVTVTVTAAEDPEEEEPSTPNPPVTNPPVSTPVNPQNPSLPGAGTPVGQGEQEVSAAELRPNSNSAGGSVTIKLEAGKTAAVLPNQADEWLGEHDLNVVFEQGSISIPVSVLKALKMLDPQNTNAQLVISMEEVQTSIPAPGGNEYKPASPVLNFNLYLRSLDGKEQQLNAFEEPVEAVWEYRGDEVDEELIGVYELDKQTRQWNYAGGQVLPDREGIQLKLDHAGSYSVFEYNKSFNDVPNTHWAYRPLKILAAKHIVKGITDESFEPRKITTRAEFTALLVRALGVQTVNADSSFNDVPANAWYAGEVAAAAQAGWIQGVSQDSFAPSEEITREQMAVLLVRAFESMSGKDIPLNSDLSGYADSSQVSEWAQTAVNKAISMGLMQGRAESLFDPGMAANRAETSQSIFNFLKMN</sequence>
<evidence type="ECO:0000313" key="3">
    <source>
        <dbReference type="EMBL" id="NMO96000.1"/>
    </source>
</evidence>
<feature type="domain" description="SLH" evidence="2">
    <location>
        <begin position="1401"/>
        <end position="1460"/>
    </location>
</feature>
<feature type="domain" description="SLH" evidence="2">
    <location>
        <begin position="1337"/>
        <end position="1400"/>
    </location>
</feature>
<gene>
    <name evidence="3" type="ORF">HII30_09490</name>
</gene>